<evidence type="ECO:0000259" key="5">
    <source>
        <dbReference type="PROSITE" id="PS51292"/>
    </source>
</evidence>
<dbReference type="GO" id="GO:0008270">
    <property type="term" value="F:zinc ion binding"/>
    <property type="evidence" value="ECO:0007669"/>
    <property type="project" value="UniProtKB-KW"/>
</dbReference>
<accession>A0A1J1HP22</accession>
<dbReference type="AlphaFoldDB" id="A0A1J1HP22"/>
<evidence type="ECO:0000313" key="7">
    <source>
        <dbReference type="Proteomes" id="UP000183832"/>
    </source>
</evidence>
<dbReference type="EMBL" id="CVRI01000014">
    <property type="protein sequence ID" value="CRK89797.1"/>
    <property type="molecule type" value="Genomic_DNA"/>
</dbReference>
<feature type="transmembrane region" description="Helical" evidence="4">
    <location>
        <begin position="131"/>
        <end position="152"/>
    </location>
</feature>
<feature type="transmembrane region" description="Helical" evidence="4">
    <location>
        <begin position="461"/>
        <end position="482"/>
    </location>
</feature>
<dbReference type="InterPro" id="IPR013083">
    <property type="entry name" value="Znf_RING/FYVE/PHD"/>
</dbReference>
<evidence type="ECO:0000256" key="2">
    <source>
        <dbReference type="ARBA" id="ARBA00022771"/>
    </source>
</evidence>
<dbReference type="InterPro" id="IPR000742">
    <property type="entry name" value="EGF"/>
</dbReference>
<dbReference type="SUPFAM" id="SSF57850">
    <property type="entry name" value="RING/U-box"/>
    <property type="match status" value="1"/>
</dbReference>
<keyword evidence="3" id="KW-0862">Zinc</keyword>
<protein>
    <submittedName>
        <fullName evidence="6">CLUMA_CG003385, isoform A</fullName>
    </submittedName>
</protein>
<dbReference type="PROSITE" id="PS00022">
    <property type="entry name" value="EGF_1"/>
    <property type="match status" value="1"/>
</dbReference>
<feature type="domain" description="RING-CH-type" evidence="5">
    <location>
        <begin position="352"/>
        <end position="418"/>
    </location>
</feature>
<feature type="transmembrane region" description="Helical" evidence="4">
    <location>
        <begin position="205"/>
        <end position="226"/>
    </location>
</feature>
<keyword evidence="2" id="KW-0863">Zinc-finger</keyword>
<gene>
    <name evidence="6" type="ORF">CLUMA_CG003385</name>
</gene>
<keyword evidence="4" id="KW-0812">Transmembrane</keyword>
<dbReference type="Pfam" id="PF12906">
    <property type="entry name" value="RINGv"/>
    <property type="match status" value="1"/>
</dbReference>
<evidence type="ECO:0000313" key="6">
    <source>
        <dbReference type="EMBL" id="CRK89797.1"/>
    </source>
</evidence>
<evidence type="ECO:0000256" key="3">
    <source>
        <dbReference type="ARBA" id="ARBA00022833"/>
    </source>
</evidence>
<feature type="transmembrane region" description="Helical" evidence="4">
    <location>
        <begin position="172"/>
        <end position="193"/>
    </location>
</feature>
<keyword evidence="1" id="KW-0479">Metal-binding</keyword>
<keyword evidence="7" id="KW-1185">Reference proteome</keyword>
<reference evidence="6 7" key="1">
    <citation type="submission" date="2015-04" db="EMBL/GenBank/DDBJ databases">
        <authorList>
            <person name="Syromyatnikov M.Y."/>
            <person name="Popov V.N."/>
        </authorList>
    </citation>
    <scope>NUCLEOTIDE SEQUENCE [LARGE SCALE GENOMIC DNA]</scope>
</reference>
<sequence length="529" mass="60656">MVTRLKVRLTDMGCVESDDDEFNPAVCSGRGECGPNNSCICEIRYTGDYCVDYNKSYHAGVSSLFYVVAFISLVQLLICCFAEYRRLKNPSFLKACRITTQKMLYFVVLLASLLRAAYFTQPESNQPSWAYYLMSAYYPLLMTCASLVVCFWAETFHLRDIRWERQFLSKSFLGFLAFNLLPYSLFGAEILSAKFFSNKNVLHSFFNGCYAVLLLVVVVFFLIYGVEVFFKIRGGFVYDFGVGPSSGVENVNVNISQVHQSRIGLLSQAVMLIVIVGFLTSETLGDFWKQKVPVNSRNWYDIGFRVVEVGVFIWFLACLWNSFSPEQLWILNPRKLLTRQIEPVASTSKTSDENQTLLVCWVCYDQDKQEPLIQPCRCTGDVSSVHHECLRRWLVESYREEETTELKCRVCSTPYEIRRTSKLYWEKGFDIHHWTKTIILVSLMCITGVLAWVIIQLYADPFIRVLTAGFAVIIGYVCVKLLGKNTVTAYQRAKVSSIDIVSNNDLRVSRNLIQARLNSISEDIEVDRR</sequence>
<organism evidence="6 7">
    <name type="scientific">Clunio marinus</name>
    <dbReference type="NCBI Taxonomy" id="568069"/>
    <lineage>
        <taxon>Eukaryota</taxon>
        <taxon>Metazoa</taxon>
        <taxon>Ecdysozoa</taxon>
        <taxon>Arthropoda</taxon>
        <taxon>Hexapoda</taxon>
        <taxon>Insecta</taxon>
        <taxon>Pterygota</taxon>
        <taxon>Neoptera</taxon>
        <taxon>Endopterygota</taxon>
        <taxon>Diptera</taxon>
        <taxon>Nematocera</taxon>
        <taxon>Chironomoidea</taxon>
        <taxon>Chironomidae</taxon>
        <taxon>Clunio</taxon>
    </lineage>
</organism>
<keyword evidence="4" id="KW-0472">Membrane</keyword>
<dbReference type="OrthoDB" id="2154780at2759"/>
<dbReference type="Gene3D" id="3.30.40.10">
    <property type="entry name" value="Zinc/RING finger domain, C3HC4 (zinc finger)"/>
    <property type="match status" value="1"/>
</dbReference>
<name>A0A1J1HP22_9DIPT</name>
<dbReference type="Proteomes" id="UP000183832">
    <property type="component" value="Unassembled WGS sequence"/>
</dbReference>
<dbReference type="PROSITE" id="PS51292">
    <property type="entry name" value="ZF_RING_CH"/>
    <property type="match status" value="1"/>
</dbReference>
<keyword evidence="4" id="KW-1133">Transmembrane helix</keyword>
<feature type="transmembrane region" description="Helical" evidence="4">
    <location>
        <begin position="103"/>
        <end position="119"/>
    </location>
</feature>
<dbReference type="PANTHER" id="PTHR20893:SF2">
    <property type="entry name" value="LD08641P"/>
    <property type="match status" value="1"/>
</dbReference>
<feature type="transmembrane region" description="Helical" evidence="4">
    <location>
        <begin position="302"/>
        <end position="323"/>
    </location>
</feature>
<dbReference type="CDD" id="cd16495">
    <property type="entry name" value="RING_CH-C4HC3_MARCH"/>
    <property type="match status" value="1"/>
</dbReference>
<dbReference type="SMART" id="SM00744">
    <property type="entry name" value="RINGv"/>
    <property type="match status" value="1"/>
</dbReference>
<feature type="transmembrane region" description="Helical" evidence="4">
    <location>
        <begin position="263"/>
        <end position="282"/>
    </location>
</feature>
<proteinExistence type="predicted"/>
<evidence type="ECO:0000256" key="4">
    <source>
        <dbReference type="SAM" id="Phobius"/>
    </source>
</evidence>
<dbReference type="STRING" id="568069.A0A1J1HP22"/>
<evidence type="ECO:0000256" key="1">
    <source>
        <dbReference type="ARBA" id="ARBA00022723"/>
    </source>
</evidence>
<dbReference type="InterPro" id="IPR011016">
    <property type="entry name" value="Znf_RING-CH"/>
</dbReference>
<feature type="transmembrane region" description="Helical" evidence="4">
    <location>
        <begin position="63"/>
        <end position="82"/>
    </location>
</feature>
<feature type="transmembrane region" description="Helical" evidence="4">
    <location>
        <begin position="437"/>
        <end position="455"/>
    </location>
</feature>
<dbReference type="PANTHER" id="PTHR20893">
    <property type="entry name" value="LD08641P"/>
    <property type="match status" value="1"/>
</dbReference>